<accession>A0AAD7WEM2</accession>
<dbReference type="Proteomes" id="UP001221898">
    <property type="component" value="Unassembled WGS sequence"/>
</dbReference>
<organism evidence="2 3">
    <name type="scientific">Aldrovandia affinis</name>
    <dbReference type="NCBI Taxonomy" id="143900"/>
    <lineage>
        <taxon>Eukaryota</taxon>
        <taxon>Metazoa</taxon>
        <taxon>Chordata</taxon>
        <taxon>Craniata</taxon>
        <taxon>Vertebrata</taxon>
        <taxon>Euteleostomi</taxon>
        <taxon>Actinopterygii</taxon>
        <taxon>Neopterygii</taxon>
        <taxon>Teleostei</taxon>
        <taxon>Notacanthiformes</taxon>
        <taxon>Halosauridae</taxon>
        <taxon>Aldrovandia</taxon>
    </lineage>
</organism>
<dbReference type="AlphaFoldDB" id="A0AAD7WEM2"/>
<proteinExistence type="predicted"/>
<comment type="caution">
    <text evidence="2">The sequence shown here is derived from an EMBL/GenBank/DDBJ whole genome shotgun (WGS) entry which is preliminary data.</text>
</comment>
<evidence type="ECO:0000313" key="3">
    <source>
        <dbReference type="Proteomes" id="UP001221898"/>
    </source>
</evidence>
<keyword evidence="3" id="KW-1185">Reference proteome</keyword>
<evidence type="ECO:0000256" key="1">
    <source>
        <dbReference type="SAM" id="MobiDB-lite"/>
    </source>
</evidence>
<reference evidence="2" key="1">
    <citation type="journal article" date="2023" name="Science">
        <title>Genome structures resolve the early diversification of teleost fishes.</title>
        <authorList>
            <person name="Parey E."/>
            <person name="Louis A."/>
            <person name="Montfort J."/>
            <person name="Bouchez O."/>
            <person name="Roques C."/>
            <person name="Iampietro C."/>
            <person name="Lluch J."/>
            <person name="Castinel A."/>
            <person name="Donnadieu C."/>
            <person name="Desvignes T."/>
            <person name="Floi Bucao C."/>
            <person name="Jouanno E."/>
            <person name="Wen M."/>
            <person name="Mejri S."/>
            <person name="Dirks R."/>
            <person name="Jansen H."/>
            <person name="Henkel C."/>
            <person name="Chen W.J."/>
            <person name="Zahm M."/>
            <person name="Cabau C."/>
            <person name="Klopp C."/>
            <person name="Thompson A.W."/>
            <person name="Robinson-Rechavi M."/>
            <person name="Braasch I."/>
            <person name="Lecointre G."/>
            <person name="Bobe J."/>
            <person name="Postlethwait J.H."/>
            <person name="Berthelot C."/>
            <person name="Roest Crollius H."/>
            <person name="Guiguen Y."/>
        </authorList>
    </citation>
    <scope>NUCLEOTIDE SEQUENCE</scope>
    <source>
        <strain evidence="2">NC1722</strain>
    </source>
</reference>
<feature type="region of interest" description="Disordered" evidence="1">
    <location>
        <begin position="28"/>
        <end position="52"/>
    </location>
</feature>
<sequence>MGRSESWGEPIARAVRKVPSDQYRVTIRLQGRGRGLSPGLAGTQEQEQKRPNRTGMRCDVTFEGRRGQAAALAPTPDRRKLMRPCRQTRNLVFQRCLLQGRAMCRQDFDFEVRKQVRGGPEAQH</sequence>
<dbReference type="EMBL" id="JAINUG010000128">
    <property type="protein sequence ID" value="KAJ8394256.1"/>
    <property type="molecule type" value="Genomic_DNA"/>
</dbReference>
<name>A0AAD7WEM2_9TELE</name>
<protein>
    <submittedName>
        <fullName evidence="2">Uncharacterized protein</fullName>
    </submittedName>
</protein>
<evidence type="ECO:0000313" key="2">
    <source>
        <dbReference type="EMBL" id="KAJ8394256.1"/>
    </source>
</evidence>
<gene>
    <name evidence="2" type="ORF">AAFF_G00048390</name>
</gene>